<proteinExistence type="predicted"/>
<name>A0A3Q2D732_CYPVA</name>
<accession>A0A3Q2D732</accession>
<keyword evidence="2" id="KW-1185">Reference proteome</keyword>
<evidence type="ECO:0000313" key="2">
    <source>
        <dbReference type="Proteomes" id="UP000265020"/>
    </source>
</evidence>
<reference evidence="1" key="1">
    <citation type="submission" date="2025-08" db="UniProtKB">
        <authorList>
            <consortium name="Ensembl"/>
        </authorList>
    </citation>
    <scope>IDENTIFICATION</scope>
</reference>
<dbReference type="AlphaFoldDB" id="A0A3Q2D732"/>
<dbReference type="Ensembl" id="ENSCVAT00000022188.1">
    <property type="protein sequence ID" value="ENSCVAP00000014388.1"/>
    <property type="gene ID" value="ENSCVAG00000017010.1"/>
</dbReference>
<protein>
    <submittedName>
        <fullName evidence="1">Uncharacterized protein</fullName>
    </submittedName>
</protein>
<organism evidence="1 2">
    <name type="scientific">Cyprinodon variegatus</name>
    <name type="common">Sheepshead minnow</name>
    <dbReference type="NCBI Taxonomy" id="28743"/>
    <lineage>
        <taxon>Eukaryota</taxon>
        <taxon>Metazoa</taxon>
        <taxon>Chordata</taxon>
        <taxon>Craniata</taxon>
        <taxon>Vertebrata</taxon>
        <taxon>Euteleostomi</taxon>
        <taxon>Actinopterygii</taxon>
        <taxon>Neopterygii</taxon>
        <taxon>Teleostei</taxon>
        <taxon>Neoteleostei</taxon>
        <taxon>Acanthomorphata</taxon>
        <taxon>Ovalentaria</taxon>
        <taxon>Atherinomorphae</taxon>
        <taxon>Cyprinodontiformes</taxon>
        <taxon>Cyprinodontidae</taxon>
        <taxon>Cyprinodon</taxon>
    </lineage>
</organism>
<reference evidence="1" key="2">
    <citation type="submission" date="2025-09" db="UniProtKB">
        <authorList>
            <consortium name="Ensembl"/>
        </authorList>
    </citation>
    <scope>IDENTIFICATION</scope>
</reference>
<sequence>MHQPVASATRPSLQMDVGTCVLTARPSSALAKPPWSSCQNTVMGGLYCRDTFLSKGQESVYVVIKLLYQNRLRKNVPIGLSHKNSIKH</sequence>
<evidence type="ECO:0000313" key="1">
    <source>
        <dbReference type="Ensembl" id="ENSCVAP00000014388.1"/>
    </source>
</evidence>
<dbReference type="Proteomes" id="UP000265020">
    <property type="component" value="Unassembled WGS sequence"/>
</dbReference>